<keyword evidence="8 9" id="KW-0788">Thiol protease</keyword>
<dbReference type="InterPro" id="IPR036440">
    <property type="entry name" value="Peptidase_C15-like_sf"/>
</dbReference>
<reference evidence="12 13" key="1">
    <citation type="submission" date="2017-02" db="EMBL/GenBank/DDBJ databases">
        <title>Draft genome of Acidibacillus ferrooxidans Huett2.</title>
        <authorList>
            <person name="Schopf S."/>
        </authorList>
    </citation>
    <scope>NUCLEOTIDE SEQUENCE [LARGE SCALE GENOMIC DNA]</scope>
    <source>
        <strain evidence="12 13">Huett2</strain>
    </source>
</reference>
<evidence type="ECO:0000313" key="13">
    <source>
        <dbReference type="Proteomes" id="UP000190229"/>
    </source>
</evidence>
<dbReference type="PROSITE" id="PS01333">
    <property type="entry name" value="PYRASE_GLU"/>
    <property type="match status" value="1"/>
</dbReference>
<dbReference type="PROSITE" id="PS01334">
    <property type="entry name" value="PYRASE_CYS"/>
    <property type="match status" value="1"/>
</dbReference>
<feature type="active site" evidence="9 10">
    <location>
        <position position="84"/>
    </location>
</feature>
<dbReference type="RefSeq" id="WP_079291679.1">
    <property type="nucleotide sequence ID" value="NZ_MWPS01000043.1"/>
</dbReference>
<dbReference type="PANTHER" id="PTHR23402">
    <property type="entry name" value="PROTEASE FAMILY C15 PYROGLUTAMYL-PEPTIDASE I-RELATED"/>
    <property type="match status" value="1"/>
</dbReference>
<dbReference type="InterPro" id="IPR029762">
    <property type="entry name" value="PGP-I_bact-type"/>
</dbReference>
<evidence type="ECO:0000256" key="6">
    <source>
        <dbReference type="ARBA" id="ARBA00022670"/>
    </source>
</evidence>
<dbReference type="CDD" id="cd00501">
    <property type="entry name" value="Peptidase_C15"/>
    <property type="match status" value="1"/>
</dbReference>
<dbReference type="NCBIfam" id="TIGR00504">
    <property type="entry name" value="pyro_pdase"/>
    <property type="match status" value="1"/>
</dbReference>
<dbReference type="HAMAP" id="MF_00417">
    <property type="entry name" value="Pyrrolid_peptidase"/>
    <property type="match status" value="1"/>
</dbReference>
<feature type="active site" evidence="9 11">
    <location>
        <position position="147"/>
    </location>
</feature>
<comment type="subcellular location">
    <subcellularLocation>
        <location evidence="3 9">Cytoplasm</location>
    </subcellularLocation>
</comment>
<keyword evidence="5 9" id="KW-0963">Cytoplasm</keyword>
<comment type="subunit">
    <text evidence="9">Homotetramer.</text>
</comment>
<accession>A0A1V4ER58</accession>
<dbReference type="PRINTS" id="PR00706">
    <property type="entry name" value="PYROGLUPTASE"/>
</dbReference>
<evidence type="ECO:0000313" key="12">
    <source>
        <dbReference type="EMBL" id="OPG15128.1"/>
    </source>
</evidence>
<comment type="similarity">
    <text evidence="4 9">Belongs to the peptidase C15 family.</text>
</comment>
<protein>
    <recommendedName>
        <fullName evidence="9">Pyrrolidone-carboxylate peptidase</fullName>
        <ecNumber evidence="9">3.4.19.3</ecNumber>
    </recommendedName>
    <alternativeName>
        <fullName evidence="9">5-oxoprolyl-peptidase</fullName>
    </alternativeName>
    <alternativeName>
        <fullName evidence="9">Pyroglutamyl-peptidase I</fullName>
        <shortName evidence="9">PGP-I</shortName>
        <shortName evidence="9">Pyrase</shortName>
    </alternativeName>
</protein>
<dbReference type="InterPro" id="IPR033694">
    <property type="entry name" value="PGPEP1_Cys_AS"/>
</dbReference>
<evidence type="ECO:0000256" key="3">
    <source>
        <dbReference type="ARBA" id="ARBA00004496"/>
    </source>
</evidence>
<dbReference type="GO" id="GO:0016920">
    <property type="term" value="F:pyroglutamyl-peptidase activity"/>
    <property type="evidence" value="ECO:0007669"/>
    <property type="project" value="UniProtKB-UniRule"/>
</dbReference>
<dbReference type="GO" id="GO:0006508">
    <property type="term" value="P:proteolysis"/>
    <property type="evidence" value="ECO:0007669"/>
    <property type="project" value="UniProtKB-KW"/>
</dbReference>
<evidence type="ECO:0000256" key="11">
    <source>
        <dbReference type="PROSITE-ProRule" id="PRU10077"/>
    </source>
</evidence>
<dbReference type="PIRSF" id="PIRSF015592">
    <property type="entry name" value="Prld-crbxl_pptds"/>
    <property type="match status" value="1"/>
</dbReference>
<sequence length="218" mass="23475">MEIRVLVTGFEPFGGETINPALEVIEALSGRALDGHDSVRIFTAKIPTVFGQAIDVLEKEMEKISPSVVICIGQAGGRCHITPERVAINIDDARIPDNGGNAPVDVPVVTGGPVAYLSDLPIKRMVQAMQEAGIPATVSNSAGTFVCNHLFYGLMHLLKTKYKRIRGGFVHIPYLPSQVVQRELPAMNLSDMVHGLEICVRVAVEHALDVPLTAGKEC</sequence>
<dbReference type="GO" id="GO:0005829">
    <property type="term" value="C:cytosol"/>
    <property type="evidence" value="ECO:0007669"/>
    <property type="project" value="InterPro"/>
</dbReference>
<evidence type="ECO:0000256" key="2">
    <source>
        <dbReference type="ARBA" id="ARBA00002280"/>
    </source>
</evidence>
<comment type="function">
    <text evidence="2 9">Removes 5-oxoproline from various penultimate amino acid residues except L-proline.</text>
</comment>
<keyword evidence="13" id="KW-1185">Reference proteome</keyword>
<dbReference type="FunFam" id="3.40.630.20:FF:000001">
    <property type="entry name" value="Pyrrolidone-carboxylate peptidase"/>
    <property type="match status" value="1"/>
</dbReference>
<name>A0A1V4ER58_9BACL</name>
<dbReference type="InterPro" id="IPR033693">
    <property type="entry name" value="PGPEP1_Glu_AS"/>
</dbReference>
<keyword evidence="7 9" id="KW-0378">Hydrolase</keyword>
<dbReference type="Gene3D" id="3.40.630.20">
    <property type="entry name" value="Peptidase C15, pyroglutamyl peptidase I-like"/>
    <property type="match status" value="1"/>
</dbReference>
<comment type="caution">
    <text evidence="12">The sequence shown here is derived from an EMBL/GenBank/DDBJ whole genome shotgun (WGS) entry which is preliminary data.</text>
</comment>
<dbReference type="SUPFAM" id="SSF53182">
    <property type="entry name" value="Pyrrolidone carboxyl peptidase (pyroglutamate aminopeptidase)"/>
    <property type="match status" value="1"/>
</dbReference>
<dbReference type="EC" id="3.4.19.3" evidence="9"/>
<dbReference type="AlphaFoldDB" id="A0A1V4ER58"/>
<feature type="active site" evidence="9">
    <location>
        <position position="171"/>
    </location>
</feature>
<evidence type="ECO:0000256" key="10">
    <source>
        <dbReference type="PROSITE-ProRule" id="PRU10076"/>
    </source>
</evidence>
<evidence type="ECO:0000256" key="4">
    <source>
        <dbReference type="ARBA" id="ARBA00006641"/>
    </source>
</evidence>
<dbReference type="PANTHER" id="PTHR23402:SF1">
    <property type="entry name" value="PYROGLUTAMYL-PEPTIDASE I"/>
    <property type="match status" value="1"/>
</dbReference>
<evidence type="ECO:0000256" key="1">
    <source>
        <dbReference type="ARBA" id="ARBA00001770"/>
    </source>
</evidence>
<evidence type="ECO:0000256" key="5">
    <source>
        <dbReference type="ARBA" id="ARBA00022490"/>
    </source>
</evidence>
<dbReference type="Proteomes" id="UP000190229">
    <property type="component" value="Unassembled WGS sequence"/>
</dbReference>
<comment type="catalytic activity">
    <reaction evidence="1 9 10">
        <text>Release of an N-terminal pyroglutamyl group from a polypeptide, the second amino acid generally not being Pro.</text>
        <dbReference type="EC" id="3.4.19.3"/>
    </reaction>
</comment>
<dbReference type="EMBL" id="MWPS01000043">
    <property type="protein sequence ID" value="OPG15128.1"/>
    <property type="molecule type" value="Genomic_DNA"/>
</dbReference>
<keyword evidence="6 9" id="KW-0645">Protease</keyword>
<evidence type="ECO:0000256" key="8">
    <source>
        <dbReference type="ARBA" id="ARBA00022807"/>
    </source>
</evidence>
<proteinExistence type="inferred from homology"/>
<gene>
    <name evidence="9" type="primary">pcp</name>
    <name evidence="12" type="ORF">B2M26_13330</name>
</gene>
<evidence type="ECO:0000256" key="9">
    <source>
        <dbReference type="HAMAP-Rule" id="MF_00417"/>
    </source>
</evidence>
<dbReference type="InterPro" id="IPR000816">
    <property type="entry name" value="Peptidase_C15"/>
</dbReference>
<organism evidence="12 13">
    <name type="scientific">Ferroacidibacillus organovorans</name>
    <dbReference type="NCBI Taxonomy" id="1765683"/>
    <lineage>
        <taxon>Bacteria</taxon>
        <taxon>Bacillati</taxon>
        <taxon>Bacillota</taxon>
        <taxon>Bacilli</taxon>
        <taxon>Bacillales</taxon>
        <taxon>Alicyclobacillaceae</taxon>
        <taxon>Ferroacidibacillus</taxon>
    </lineage>
</organism>
<dbReference type="Pfam" id="PF01470">
    <property type="entry name" value="Peptidase_C15"/>
    <property type="match status" value="1"/>
</dbReference>
<evidence type="ECO:0000256" key="7">
    <source>
        <dbReference type="ARBA" id="ARBA00022801"/>
    </source>
</evidence>
<dbReference type="InterPro" id="IPR016125">
    <property type="entry name" value="Peptidase_C15-like"/>
</dbReference>
<dbReference type="NCBIfam" id="NF009676">
    <property type="entry name" value="PRK13197.1"/>
    <property type="match status" value="1"/>
</dbReference>